<reference evidence="1 2" key="1">
    <citation type="submission" date="2020-08" db="EMBL/GenBank/DDBJ databases">
        <title>Winkia gen. nov., sp. nov., isolated from faeces of the Anser albifrons in China.</title>
        <authorList>
            <person name="Liu Q."/>
        </authorList>
    </citation>
    <scope>NUCLEOTIDE SEQUENCE [LARGE SCALE GENOMIC DNA]</scope>
    <source>
        <strain evidence="1 2">C62</strain>
    </source>
</reference>
<accession>A0A8I0GCJ6</accession>
<dbReference type="EMBL" id="JACRUO010000001">
    <property type="protein sequence ID" value="MBD3689776.1"/>
    <property type="molecule type" value="Genomic_DNA"/>
</dbReference>
<organism evidence="1 2">
    <name type="scientific">Nanchangia anserum</name>
    <dbReference type="NCBI Taxonomy" id="2692125"/>
    <lineage>
        <taxon>Bacteria</taxon>
        <taxon>Bacillati</taxon>
        <taxon>Actinomycetota</taxon>
        <taxon>Actinomycetes</taxon>
        <taxon>Actinomycetales</taxon>
        <taxon>Actinomycetaceae</taxon>
        <taxon>Nanchangia</taxon>
    </lineage>
</organism>
<evidence type="ECO:0000313" key="1">
    <source>
        <dbReference type="EMBL" id="MBD3689776.1"/>
    </source>
</evidence>
<keyword evidence="2" id="KW-1185">Reference proteome</keyword>
<proteinExistence type="predicted"/>
<sequence length="129" mass="14482">MSHQLNVEFTRTYYTPSLTTPPPNAPMYGIDAVHDAPEGTWWQTTLTTYTTGWTRELAAPSLDNLVESSTDYALTTTGRPDEDPTTLYTHSLEETRNLALATGKNTWAYHTLTTSCPWHQLPPVTHLTQ</sequence>
<protein>
    <submittedName>
        <fullName evidence="1">Uncharacterized protein</fullName>
    </submittedName>
</protein>
<gene>
    <name evidence="1" type="ORF">H8R10_05990</name>
</gene>
<name>A0A8I0GCJ6_9ACTO</name>
<dbReference type="AlphaFoldDB" id="A0A8I0GCJ6"/>
<comment type="caution">
    <text evidence="1">The sequence shown here is derived from an EMBL/GenBank/DDBJ whole genome shotgun (WGS) entry which is preliminary data.</text>
</comment>
<evidence type="ECO:0000313" key="2">
    <source>
        <dbReference type="Proteomes" id="UP000627538"/>
    </source>
</evidence>
<dbReference type="RefSeq" id="WP_191071800.1">
    <property type="nucleotide sequence ID" value="NZ_CP060506.1"/>
</dbReference>
<dbReference type="Proteomes" id="UP000627538">
    <property type="component" value="Unassembled WGS sequence"/>
</dbReference>